<evidence type="ECO:0000313" key="5">
    <source>
        <dbReference type="Proteomes" id="UP001164459"/>
    </source>
</evidence>
<keyword evidence="1" id="KW-0677">Repeat</keyword>
<organism evidence="4 5">
    <name type="scientific">Nannocystis punicea</name>
    <dbReference type="NCBI Taxonomy" id="2995304"/>
    <lineage>
        <taxon>Bacteria</taxon>
        <taxon>Pseudomonadati</taxon>
        <taxon>Myxococcota</taxon>
        <taxon>Polyangia</taxon>
        <taxon>Nannocystales</taxon>
        <taxon>Nannocystaceae</taxon>
        <taxon>Nannocystis</taxon>
    </lineage>
</organism>
<name>A0ABY7GTM6_9BACT</name>
<feature type="repeat" description="ANK" evidence="3">
    <location>
        <begin position="261"/>
        <end position="293"/>
    </location>
</feature>
<keyword evidence="5" id="KW-1185">Reference proteome</keyword>
<dbReference type="SUPFAM" id="SSF48403">
    <property type="entry name" value="Ankyrin repeat"/>
    <property type="match status" value="1"/>
</dbReference>
<dbReference type="Pfam" id="PF00023">
    <property type="entry name" value="Ank"/>
    <property type="match status" value="1"/>
</dbReference>
<keyword evidence="2 3" id="KW-0040">ANK repeat</keyword>
<evidence type="ECO:0000256" key="1">
    <source>
        <dbReference type="ARBA" id="ARBA00022737"/>
    </source>
</evidence>
<dbReference type="SMART" id="SM00248">
    <property type="entry name" value="ANK"/>
    <property type="match status" value="7"/>
</dbReference>
<feature type="repeat" description="ANK" evidence="3">
    <location>
        <begin position="327"/>
        <end position="359"/>
    </location>
</feature>
<dbReference type="Proteomes" id="UP001164459">
    <property type="component" value="Chromosome"/>
</dbReference>
<feature type="repeat" description="ANK" evidence="3">
    <location>
        <begin position="360"/>
        <end position="392"/>
    </location>
</feature>
<dbReference type="PANTHER" id="PTHR24171">
    <property type="entry name" value="ANKYRIN REPEAT DOMAIN-CONTAINING PROTEIN 39-RELATED"/>
    <property type="match status" value="1"/>
</dbReference>
<dbReference type="Pfam" id="PF12796">
    <property type="entry name" value="Ank_2"/>
    <property type="match status" value="2"/>
</dbReference>
<feature type="repeat" description="ANK" evidence="3">
    <location>
        <begin position="294"/>
        <end position="326"/>
    </location>
</feature>
<dbReference type="InterPro" id="IPR036770">
    <property type="entry name" value="Ankyrin_rpt-contain_sf"/>
</dbReference>
<accession>A0ABY7GTM6</accession>
<dbReference type="Gene3D" id="1.25.40.20">
    <property type="entry name" value="Ankyrin repeat-containing domain"/>
    <property type="match status" value="3"/>
</dbReference>
<proteinExistence type="predicted"/>
<evidence type="ECO:0000256" key="3">
    <source>
        <dbReference type="PROSITE-ProRule" id="PRU00023"/>
    </source>
</evidence>
<evidence type="ECO:0000256" key="2">
    <source>
        <dbReference type="ARBA" id="ARBA00023043"/>
    </source>
</evidence>
<dbReference type="PROSITE" id="PS50088">
    <property type="entry name" value="ANK_REPEAT"/>
    <property type="match status" value="5"/>
</dbReference>
<dbReference type="RefSeq" id="WP_269032645.1">
    <property type="nucleotide sequence ID" value="NZ_CP114040.1"/>
</dbReference>
<dbReference type="EMBL" id="CP114040">
    <property type="protein sequence ID" value="WAS90315.1"/>
    <property type="molecule type" value="Genomic_DNA"/>
</dbReference>
<feature type="repeat" description="ANK" evidence="3">
    <location>
        <begin position="192"/>
        <end position="224"/>
    </location>
</feature>
<gene>
    <name evidence="4" type="ORF">O0S08_29350</name>
</gene>
<evidence type="ECO:0000313" key="4">
    <source>
        <dbReference type="EMBL" id="WAS90315.1"/>
    </source>
</evidence>
<protein>
    <submittedName>
        <fullName evidence="4">Ankyrin repeat domain-containing protein</fullName>
    </submittedName>
</protein>
<dbReference type="InterPro" id="IPR002110">
    <property type="entry name" value="Ankyrin_rpt"/>
</dbReference>
<dbReference type="PROSITE" id="PS50297">
    <property type="entry name" value="ANK_REP_REGION"/>
    <property type="match status" value="4"/>
</dbReference>
<sequence>MTAVDFPTRMFALATTLERSPADALPLAEALERDLLAAETTDPLEFGWARDYHIRALYRLGRDAEGVAMLMTPPPRVMSISTKNAAWLHSAGAEMALRSGSKAQVRALIARALALRSAGDDAEGCRMAVGTGFALLERTGEAAEIEAWLEHVEAQIEASERRELARAMAEGLAEVVRAPGFLELLPGAERRRGEWALHRAAQAGQLEEVRRLLAAGVRIDARHPGWPGLPTALLAASFHGHAAVVAELLGHAADVRAVNVQERTALHLAADQEHAQVVALLCDAGAPVDALDFHGHSPLHLAAWQDHRESVRLLLGAGAATELRDVNGDTPLALAATEPVPEVVHALCMAGAEIEAVNASGQTPLMRAAMTGQADAAAVLLALGADPSLRDHAGRTALDWARKEDHRAAAVLLRRHLRVVRG</sequence>
<reference evidence="4" key="1">
    <citation type="submission" date="2022-11" db="EMBL/GenBank/DDBJ databases">
        <title>Minimal conservation of predation-associated metabolite biosynthetic gene clusters underscores biosynthetic potential of Myxococcota including descriptions for ten novel species: Archangium lansinium sp. nov., Myxococcus landrumus sp. nov., Nannocystis bai.</title>
        <authorList>
            <person name="Ahearne A."/>
            <person name="Stevens C."/>
            <person name="Dowd S."/>
        </authorList>
    </citation>
    <scope>NUCLEOTIDE SEQUENCE</scope>
    <source>
        <strain evidence="4">Fl3</strain>
    </source>
</reference>